<dbReference type="Gene3D" id="3.30.70.2970">
    <property type="entry name" value="Protein of unknown function (DUF541), domain 2"/>
    <property type="match status" value="1"/>
</dbReference>
<dbReference type="PANTHER" id="PTHR34387:SF1">
    <property type="entry name" value="PERIPLASMIC IMMUNOGENIC PROTEIN"/>
    <property type="match status" value="1"/>
</dbReference>
<dbReference type="Pfam" id="PF04402">
    <property type="entry name" value="SIMPL"/>
    <property type="match status" value="1"/>
</dbReference>
<protein>
    <submittedName>
        <fullName evidence="1">SIMPL domain-containing protein</fullName>
    </submittedName>
</protein>
<comment type="caution">
    <text evidence="1">The sequence shown here is derived from an EMBL/GenBank/DDBJ whole genome shotgun (WGS) entry which is preliminary data.</text>
</comment>
<organism evidence="1 2">
    <name type="scientific">Streptomyces litchfieldiae</name>
    <dbReference type="NCBI Taxonomy" id="3075543"/>
    <lineage>
        <taxon>Bacteria</taxon>
        <taxon>Bacillati</taxon>
        <taxon>Actinomycetota</taxon>
        <taxon>Actinomycetes</taxon>
        <taxon>Kitasatosporales</taxon>
        <taxon>Streptomycetaceae</taxon>
        <taxon>Streptomyces</taxon>
    </lineage>
</organism>
<dbReference type="Proteomes" id="UP001183246">
    <property type="component" value="Unassembled WGS sequence"/>
</dbReference>
<name>A0ABU2MMF3_9ACTN</name>
<evidence type="ECO:0000313" key="1">
    <source>
        <dbReference type="EMBL" id="MDT0342299.1"/>
    </source>
</evidence>
<dbReference type="InterPro" id="IPR052022">
    <property type="entry name" value="26kDa_periplasmic_antigen"/>
</dbReference>
<gene>
    <name evidence="1" type="ORF">RM590_06620</name>
</gene>
<reference evidence="2" key="1">
    <citation type="submission" date="2023-07" db="EMBL/GenBank/DDBJ databases">
        <title>30 novel species of actinomycetes from the DSMZ collection.</title>
        <authorList>
            <person name="Nouioui I."/>
        </authorList>
    </citation>
    <scope>NUCLEOTIDE SEQUENCE [LARGE SCALE GENOMIC DNA]</scope>
    <source>
        <strain evidence="2">DSM 44938</strain>
    </source>
</reference>
<sequence>MNNTQSIEAPWGASVFGAASVDAVPDLARIRVAVKETRQQPGEAFEVTRGGVNRVREVLRGRGVADAAVSTSRLSLRSSYNFIGSERKFIGYECTASFMIELRELDLLETVLVEIVEAGANQVEGVEFDVVAKKELRARARVAAVAAAREKATLYADAAGARLGPVVHIKDVDSEQMQNVYRSHSSPGGGPGEGDLTPGKVSVSAAVLLGFSLLGG</sequence>
<dbReference type="Gene3D" id="3.30.110.170">
    <property type="entry name" value="Protein of unknown function (DUF541), domain 1"/>
    <property type="match status" value="1"/>
</dbReference>
<accession>A0ABU2MMF3</accession>
<evidence type="ECO:0000313" key="2">
    <source>
        <dbReference type="Proteomes" id="UP001183246"/>
    </source>
</evidence>
<proteinExistence type="predicted"/>
<dbReference type="PANTHER" id="PTHR34387">
    <property type="entry name" value="SLR1258 PROTEIN"/>
    <property type="match status" value="1"/>
</dbReference>
<dbReference type="InterPro" id="IPR007497">
    <property type="entry name" value="SIMPL/DUF541"/>
</dbReference>
<keyword evidence="2" id="KW-1185">Reference proteome</keyword>
<dbReference type="RefSeq" id="WP_311703442.1">
    <property type="nucleotide sequence ID" value="NZ_JAVREL010000003.1"/>
</dbReference>
<dbReference type="EMBL" id="JAVREL010000003">
    <property type="protein sequence ID" value="MDT0342299.1"/>
    <property type="molecule type" value="Genomic_DNA"/>
</dbReference>